<dbReference type="GO" id="GO:0003676">
    <property type="term" value="F:nucleic acid binding"/>
    <property type="evidence" value="ECO:0007669"/>
    <property type="project" value="InterPro"/>
</dbReference>
<dbReference type="Proteomes" id="UP000289738">
    <property type="component" value="Chromosome A02"/>
</dbReference>
<dbReference type="InterPro" id="IPR006564">
    <property type="entry name" value="Znf_PMZ"/>
</dbReference>
<dbReference type="InterPro" id="IPR001878">
    <property type="entry name" value="Znf_CCHC"/>
</dbReference>
<accession>A0A445EC68</accession>
<evidence type="ECO:0000313" key="3">
    <source>
        <dbReference type="EMBL" id="RYR72909.1"/>
    </source>
</evidence>
<organism evidence="3 4">
    <name type="scientific">Arachis hypogaea</name>
    <name type="common">Peanut</name>
    <dbReference type="NCBI Taxonomy" id="3818"/>
    <lineage>
        <taxon>Eukaryota</taxon>
        <taxon>Viridiplantae</taxon>
        <taxon>Streptophyta</taxon>
        <taxon>Embryophyta</taxon>
        <taxon>Tracheophyta</taxon>
        <taxon>Spermatophyta</taxon>
        <taxon>Magnoliopsida</taxon>
        <taxon>eudicotyledons</taxon>
        <taxon>Gunneridae</taxon>
        <taxon>Pentapetalae</taxon>
        <taxon>rosids</taxon>
        <taxon>fabids</taxon>
        <taxon>Fabales</taxon>
        <taxon>Fabaceae</taxon>
        <taxon>Papilionoideae</taxon>
        <taxon>50 kb inversion clade</taxon>
        <taxon>dalbergioids sensu lato</taxon>
        <taxon>Dalbergieae</taxon>
        <taxon>Pterocarpus clade</taxon>
        <taxon>Arachis</taxon>
    </lineage>
</organism>
<dbReference type="GO" id="GO:0008270">
    <property type="term" value="F:zinc ion binding"/>
    <property type="evidence" value="ECO:0007669"/>
    <property type="project" value="UniProtKB-KW"/>
</dbReference>
<keyword evidence="1" id="KW-0863">Zinc-finger</keyword>
<protein>
    <recommendedName>
        <fullName evidence="2">CCHC-type domain-containing protein</fullName>
    </recommendedName>
</protein>
<keyword evidence="1" id="KW-0479">Metal-binding</keyword>
<name>A0A445EC68_ARAHY</name>
<gene>
    <name evidence="3" type="ORF">Ahy_A02g007136</name>
</gene>
<keyword evidence="4" id="KW-1185">Reference proteome</keyword>
<evidence type="ECO:0000259" key="2">
    <source>
        <dbReference type="PROSITE" id="PS50158"/>
    </source>
</evidence>
<dbReference type="PROSITE" id="PS50158">
    <property type="entry name" value="ZF_CCHC"/>
    <property type="match status" value="1"/>
</dbReference>
<proteinExistence type="predicted"/>
<feature type="domain" description="CCHC-type" evidence="2">
    <location>
        <begin position="150"/>
        <end position="164"/>
    </location>
</feature>
<dbReference type="EMBL" id="SDMP01000002">
    <property type="protein sequence ID" value="RYR72909.1"/>
    <property type="molecule type" value="Genomic_DNA"/>
</dbReference>
<dbReference type="InterPro" id="IPR036875">
    <property type="entry name" value="Znf_CCHC_sf"/>
</dbReference>
<comment type="caution">
    <text evidence="3">The sequence shown here is derived from an EMBL/GenBank/DDBJ whole genome shotgun (WGS) entry which is preliminary data.</text>
</comment>
<dbReference type="AlphaFoldDB" id="A0A445EC68"/>
<sequence>MLGTWLAANFMSQFKSAEDKRYLINAAYSPSNDGYEWYMDALRIHLRVRARGTCDSRLFQSLHFSCRHALAACAAASVEWGSYVHPVHLQEYVFKVYEVEFPPIPYKKLWPEWHETHFRPNSAMRRKATCRPVSTRFHRDMDVVECQEKRCWLCRQIGHTKRDCLNQPTEDT</sequence>
<dbReference type="SMART" id="SM00575">
    <property type="entry name" value="ZnF_PMZ"/>
    <property type="match status" value="1"/>
</dbReference>
<reference evidence="3 4" key="1">
    <citation type="submission" date="2019-01" db="EMBL/GenBank/DDBJ databases">
        <title>Sequencing of cultivated peanut Arachis hypogaea provides insights into genome evolution and oil improvement.</title>
        <authorList>
            <person name="Chen X."/>
        </authorList>
    </citation>
    <scope>NUCLEOTIDE SEQUENCE [LARGE SCALE GENOMIC DNA]</scope>
    <source>
        <strain evidence="4">cv. Fuhuasheng</strain>
        <tissue evidence="3">Leaves</tissue>
    </source>
</reference>
<dbReference type="SUPFAM" id="SSF57756">
    <property type="entry name" value="Retrovirus zinc finger-like domains"/>
    <property type="match status" value="1"/>
</dbReference>
<keyword evidence="1" id="KW-0862">Zinc</keyword>
<evidence type="ECO:0000313" key="4">
    <source>
        <dbReference type="Proteomes" id="UP000289738"/>
    </source>
</evidence>
<evidence type="ECO:0000256" key="1">
    <source>
        <dbReference type="PROSITE-ProRule" id="PRU00047"/>
    </source>
</evidence>